<evidence type="ECO:0000256" key="6">
    <source>
        <dbReference type="ARBA" id="ARBA00023136"/>
    </source>
</evidence>
<dbReference type="RefSeq" id="WP_107032726.1">
    <property type="nucleotide sequence ID" value="NZ_CAOLYA010000003.1"/>
</dbReference>
<dbReference type="AlphaFoldDB" id="A0A2V1IP95"/>
<dbReference type="GeneID" id="82526589"/>
<evidence type="ECO:0000256" key="4">
    <source>
        <dbReference type="ARBA" id="ARBA00022692"/>
    </source>
</evidence>
<reference evidence="10" key="1">
    <citation type="submission" date="2018-02" db="EMBL/GenBank/DDBJ databases">
        <authorList>
            <person name="Clavel T."/>
            <person name="Strowig T."/>
        </authorList>
    </citation>
    <scope>NUCLEOTIDE SEQUENCE [LARGE SCALE GENOMIC DNA]</scope>
    <source>
        <strain evidence="10">DSM 103720</strain>
    </source>
</reference>
<sequence>MAQIEQSDGGKKKKGAQKKMSIHVDFTPMVDMNMLLITFFMLCTTMIKSQTLTISLPSNEKVEEQQMNKAKESEAITLILTTERNANGEVKKDDAGRPMNVVYYYEGMPEIADTNGDGLIDNNKLKAEKFLGNDGKLQQGIRKILHDRNLQVLSKIEKEKARWRAKEFSPISAVNDSIYQARAREIRNDSTLTRPVVIIKATPEASWESLISALDEMQINQISRYQIDNINQVDSALILDFLKKNPKK</sequence>
<evidence type="ECO:0000256" key="3">
    <source>
        <dbReference type="ARBA" id="ARBA00022475"/>
    </source>
</evidence>
<feature type="transmembrane region" description="Helical" evidence="8">
    <location>
        <begin position="21"/>
        <end position="42"/>
    </location>
</feature>
<evidence type="ECO:0000313" key="10">
    <source>
        <dbReference type="Proteomes" id="UP000244905"/>
    </source>
</evidence>
<dbReference type="Pfam" id="PF02472">
    <property type="entry name" value="ExbD"/>
    <property type="match status" value="1"/>
</dbReference>
<evidence type="ECO:0000256" key="7">
    <source>
        <dbReference type="RuleBase" id="RU003879"/>
    </source>
</evidence>
<protein>
    <submittedName>
        <fullName evidence="9">Biopolymer transporter ExbD</fullName>
    </submittedName>
</protein>
<evidence type="ECO:0000313" key="9">
    <source>
        <dbReference type="EMBL" id="PWB01436.1"/>
    </source>
</evidence>
<evidence type="ECO:0000256" key="1">
    <source>
        <dbReference type="ARBA" id="ARBA00004162"/>
    </source>
</evidence>
<dbReference type="InterPro" id="IPR003400">
    <property type="entry name" value="ExbD"/>
</dbReference>
<keyword evidence="7" id="KW-0813">Transport</keyword>
<dbReference type="PANTHER" id="PTHR30558">
    <property type="entry name" value="EXBD MEMBRANE COMPONENT OF PMF-DRIVEN MACROMOLECULE IMPORT SYSTEM"/>
    <property type="match status" value="1"/>
</dbReference>
<keyword evidence="5 8" id="KW-1133">Transmembrane helix</keyword>
<organism evidence="9 10">
    <name type="scientific">Duncaniella muris</name>
    <dbReference type="NCBI Taxonomy" id="2094150"/>
    <lineage>
        <taxon>Bacteria</taxon>
        <taxon>Pseudomonadati</taxon>
        <taxon>Bacteroidota</taxon>
        <taxon>Bacteroidia</taxon>
        <taxon>Bacteroidales</taxon>
        <taxon>Muribaculaceae</taxon>
        <taxon>Duncaniella</taxon>
    </lineage>
</organism>
<dbReference type="Proteomes" id="UP000244905">
    <property type="component" value="Unassembled WGS sequence"/>
</dbReference>
<comment type="caution">
    <text evidence="9">The sequence shown here is derived from an EMBL/GenBank/DDBJ whole genome shotgun (WGS) entry which is preliminary data.</text>
</comment>
<keyword evidence="7" id="KW-0653">Protein transport</keyword>
<dbReference type="GO" id="GO:0015031">
    <property type="term" value="P:protein transport"/>
    <property type="evidence" value="ECO:0007669"/>
    <property type="project" value="UniProtKB-KW"/>
</dbReference>
<dbReference type="EMBL" id="PUEC01000021">
    <property type="protein sequence ID" value="PWB01436.1"/>
    <property type="molecule type" value="Genomic_DNA"/>
</dbReference>
<keyword evidence="3" id="KW-1003">Cell membrane</keyword>
<comment type="subcellular location">
    <subcellularLocation>
        <location evidence="1">Cell membrane</location>
        <topology evidence="1">Single-pass membrane protein</topology>
    </subcellularLocation>
    <subcellularLocation>
        <location evidence="7">Cell membrane</location>
        <topology evidence="7">Single-pass type II membrane protein</topology>
    </subcellularLocation>
</comment>
<proteinExistence type="inferred from homology"/>
<gene>
    <name evidence="9" type="ORF">C5O23_09580</name>
</gene>
<evidence type="ECO:0000256" key="8">
    <source>
        <dbReference type="SAM" id="Phobius"/>
    </source>
</evidence>
<dbReference type="GO" id="GO:0022857">
    <property type="term" value="F:transmembrane transporter activity"/>
    <property type="evidence" value="ECO:0007669"/>
    <property type="project" value="InterPro"/>
</dbReference>
<keyword evidence="6 8" id="KW-0472">Membrane</keyword>
<dbReference type="PANTHER" id="PTHR30558:SF3">
    <property type="entry name" value="BIOPOLYMER TRANSPORT PROTEIN EXBD-RELATED"/>
    <property type="match status" value="1"/>
</dbReference>
<evidence type="ECO:0000256" key="2">
    <source>
        <dbReference type="ARBA" id="ARBA00005811"/>
    </source>
</evidence>
<keyword evidence="10" id="KW-1185">Reference proteome</keyword>
<accession>A0A2V1IP95</accession>
<keyword evidence="4 7" id="KW-0812">Transmembrane</keyword>
<comment type="similarity">
    <text evidence="2 7">Belongs to the ExbD/TolR family.</text>
</comment>
<evidence type="ECO:0000256" key="5">
    <source>
        <dbReference type="ARBA" id="ARBA00022989"/>
    </source>
</evidence>
<dbReference type="GO" id="GO:0005886">
    <property type="term" value="C:plasma membrane"/>
    <property type="evidence" value="ECO:0007669"/>
    <property type="project" value="UniProtKB-SubCell"/>
</dbReference>
<name>A0A2V1IP95_9BACT</name>